<dbReference type="OrthoDB" id="9808773at2"/>
<keyword evidence="4 6" id="KW-0808">Transferase</keyword>
<comment type="function">
    <text evidence="6">Specifically methylates the N7 position of a guanine in 16S rRNA.</text>
</comment>
<dbReference type="InterPro" id="IPR003682">
    <property type="entry name" value="rRNA_ssu_MeTfrase_G"/>
</dbReference>
<evidence type="ECO:0000256" key="1">
    <source>
        <dbReference type="ARBA" id="ARBA00022490"/>
    </source>
</evidence>
<dbReference type="GO" id="GO:0070043">
    <property type="term" value="F:rRNA (guanine-N7-)-methyltransferase activity"/>
    <property type="evidence" value="ECO:0007669"/>
    <property type="project" value="UniProtKB-UniRule"/>
</dbReference>
<dbReference type="InterPro" id="IPR029063">
    <property type="entry name" value="SAM-dependent_MTases_sf"/>
</dbReference>
<feature type="binding site" evidence="6">
    <location>
        <position position="69"/>
    </location>
    <ligand>
        <name>S-adenosyl-L-methionine</name>
        <dbReference type="ChEBI" id="CHEBI:59789"/>
    </ligand>
</feature>
<evidence type="ECO:0000256" key="4">
    <source>
        <dbReference type="ARBA" id="ARBA00022679"/>
    </source>
</evidence>
<dbReference type="EC" id="2.1.1.-" evidence="6"/>
<keyword evidence="8" id="KW-1185">Reference proteome</keyword>
<keyword evidence="3 6" id="KW-0489">Methyltransferase</keyword>
<dbReference type="SUPFAM" id="SSF53335">
    <property type="entry name" value="S-adenosyl-L-methionine-dependent methyltransferases"/>
    <property type="match status" value="1"/>
</dbReference>
<dbReference type="PANTHER" id="PTHR31760">
    <property type="entry name" value="S-ADENOSYL-L-METHIONINE-DEPENDENT METHYLTRANSFERASES SUPERFAMILY PROTEIN"/>
    <property type="match status" value="1"/>
</dbReference>
<comment type="subcellular location">
    <subcellularLocation>
        <location evidence="6">Cytoplasm</location>
    </subcellularLocation>
</comment>
<dbReference type="Pfam" id="PF02527">
    <property type="entry name" value="GidB"/>
    <property type="match status" value="1"/>
</dbReference>
<evidence type="ECO:0000313" key="7">
    <source>
        <dbReference type="EMBL" id="EHM10829.1"/>
    </source>
</evidence>
<dbReference type="AlphaFoldDB" id="H0UQR4"/>
<accession>H0UQR4</accession>
<dbReference type="Gene3D" id="3.40.50.150">
    <property type="entry name" value="Vaccinia Virus protein VP39"/>
    <property type="match status" value="1"/>
</dbReference>
<dbReference type="NCBIfam" id="TIGR00138">
    <property type="entry name" value="rsmG_gidB"/>
    <property type="match status" value="1"/>
</dbReference>
<keyword evidence="2 6" id="KW-0698">rRNA processing</keyword>
<evidence type="ECO:0000256" key="3">
    <source>
        <dbReference type="ARBA" id="ARBA00022603"/>
    </source>
</evidence>
<feature type="binding site" evidence="6">
    <location>
        <begin position="122"/>
        <end position="123"/>
    </location>
    <ligand>
        <name>S-adenosyl-L-methionine</name>
        <dbReference type="ChEBI" id="CHEBI:59789"/>
    </ligand>
</feature>
<name>H0UQR4_9BACT</name>
<evidence type="ECO:0000256" key="6">
    <source>
        <dbReference type="HAMAP-Rule" id="MF_00074"/>
    </source>
</evidence>
<evidence type="ECO:0000256" key="5">
    <source>
        <dbReference type="ARBA" id="ARBA00022691"/>
    </source>
</evidence>
<keyword evidence="1 6" id="KW-0963">Cytoplasm</keyword>
<evidence type="ECO:0000256" key="2">
    <source>
        <dbReference type="ARBA" id="ARBA00022552"/>
    </source>
</evidence>
<dbReference type="HAMAP" id="MF_00074">
    <property type="entry name" value="16SrRNA_methyltr_G"/>
    <property type="match status" value="1"/>
</dbReference>
<gene>
    <name evidence="6" type="primary">rsmG</name>
    <name evidence="7" type="ORF">TheveDRAFT_1711</name>
</gene>
<dbReference type="GO" id="GO:0005829">
    <property type="term" value="C:cytosol"/>
    <property type="evidence" value="ECO:0007669"/>
    <property type="project" value="TreeGrafter"/>
</dbReference>
<evidence type="ECO:0000313" key="8">
    <source>
        <dbReference type="Proteomes" id="UP000005730"/>
    </source>
</evidence>
<feature type="binding site" evidence="6">
    <location>
        <position position="139"/>
    </location>
    <ligand>
        <name>S-adenosyl-L-methionine</name>
        <dbReference type="ChEBI" id="CHEBI:59789"/>
    </ligand>
</feature>
<comment type="caution">
    <text evidence="6">Lacks conserved residue(s) required for the propagation of feature annotation.</text>
</comment>
<dbReference type="STRING" id="926567.TheveDRAFT_1711"/>
<protein>
    <recommendedName>
        <fullName evidence="6">Ribosomal RNA small subunit methyltransferase G</fullName>
        <ecNumber evidence="6">2.1.1.-</ecNumber>
    </recommendedName>
    <alternativeName>
        <fullName evidence="6">16S rRNA 7-methylguanosine methyltransferase</fullName>
        <shortName evidence="6">16S rRNA m7G methyltransferase</shortName>
    </alternativeName>
</protein>
<feature type="binding site" evidence="6">
    <location>
        <position position="74"/>
    </location>
    <ligand>
        <name>S-adenosyl-L-methionine</name>
        <dbReference type="ChEBI" id="CHEBI:59789"/>
    </ligand>
</feature>
<comment type="similarity">
    <text evidence="6">Belongs to the methyltransferase superfamily. RNA methyltransferase RsmG family.</text>
</comment>
<dbReference type="EMBL" id="CM001377">
    <property type="protein sequence ID" value="EHM10829.1"/>
    <property type="molecule type" value="Genomic_DNA"/>
</dbReference>
<dbReference type="eggNOG" id="COG0357">
    <property type="taxonomic scope" value="Bacteria"/>
</dbReference>
<reference evidence="7 8" key="1">
    <citation type="submission" date="2011-10" db="EMBL/GenBank/DDBJ databases">
        <title>The Noncontiguous Finished genome of Thermanaerovibrio velox DSM 12556.</title>
        <authorList>
            <consortium name="US DOE Joint Genome Institute (JGI-PGF)"/>
            <person name="Lucas S."/>
            <person name="Copeland A."/>
            <person name="Lapidus A."/>
            <person name="Glavina del Rio T."/>
            <person name="Dalin E."/>
            <person name="Tice H."/>
            <person name="Bruce D."/>
            <person name="Goodwin L."/>
            <person name="Pitluck S."/>
            <person name="Peters L."/>
            <person name="Mikhailova N."/>
            <person name="Teshima H."/>
            <person name="Kyrpides N."/>
            <person name="Mavromatis K."/>
            <person name="Ivanova N."/>
            <person name="Markowitz V."/>
            <person name="Cheng J.-F."/>
            <person name="Hugenholtz P."/>
            <person name="Woyke T."/>
            <person name="Wu D."/>
            <person name="Spring S."/>
            <person name="Brambilla E.-M."/>
            <person name="Klenk H.-P."/>
            <person name="Eisen J.A."/>
        </authorList>
    </citation>
    <scope>NUCLEOTIDE SEQUENCE [LARGE SCALE GENOMIC DNA]</scope>
    <source>
        <strain evidence="7 8">DSM 12556</strain>
    </source>
</reference>
<dbReference type="Proteomes" id="UP000005730">
    <property type="component" value="Chromosome"/>
</dbReference>
<organism evidence="7 8">
    <name type="scientific">Thermanaerovibrio velox DSM 12556</name>
    <dbReference type="NCBI Taxonomy" id="926567"/>
    <lineage>
        <taxon>Bacteria</taxon>
        <taxon>Thermotogati</taxon>
        <taxon>Synergistota</taxon>
        <taxon>Synergistia</taxon>
        <taxon>Synergistales</taxon>
        <taxon>Synergistaceae</taxon>
        <taxon>Thermanaerovibrio</taxon>
    </lineage>
</organism>
<keyword evidence="5 6" id="KW-0949">S-adenosyl-L-methionine</keyword>
<proteinExistence type="inferred from homology"/>
<dbReference type="HOGENOM" id="CLU_065341_0_0_0"/>
<sequence length="229" mass="25296">MKIDLEESFRLMSQHRVELMSYAALLKSSNERARLTGPMDEEAIWENHIVDCGALASALPKGARVIDVGTGGGLPGMVWALCRPDVGVTLLDSVGKKCALVEEMRQLLGLGPERVQVVCSRSEEFAKLNREVYDVACARALSDAPVLAELLSPLVSVGGMVWAMKGPKGAEEISGLEGRWKELGLSDPQGVPYDLGDRSRMLILWRKESECPLRYPRRPGMAEKRPWHR</sequence>
<dbReference type="PANTHER" id="PTHR31760:SF0">
    <property type="entry name" value="S-ADENOSYL-L-METHIONINE-DEPENDENT METHYLTRANSFERASES SUPERFAMILY PROTEIN"/>
    <property type="match status" value="1"/>
</dbReference>